<dbReference type="GO" id="GO:0006782">
    <property type="term" value="P:protoporphyrinogen IX biosynthetic process"/>
    <property type="evidence" value="ECO:0007669"/>
    <property type="project" value="TreeGrafter"/>
</dbReference>
<dbReference type="SUPFAM" id="SSF102886">
    <property type="entry name" value="Coproporphyrinogen III oxidase"/>
    <property type="match status" value="1"/>
</dbReference>
<dbReference type="RefSeq" id="WP_207562797.1">
    <property type="nucleotide sequence ID" value="NZ_CP046072.1"/>
</dbReference>
<dbReference type="GO" id="GO:0005737">
    <property type="term" value="C:cytoplasm"/>
    <property type="evidence" value="ECO:0007669"/>
    <property type="project" value="TreeGrafter"/>
</dbReference>
<dbReference type="Proteomes" id="UP000671852">
    <property type="component" value="Chromosome"/>
</dbReference>
<comment type="pathway">
    <text evidence="1">Porphyrin-containing compound metabolism; protoporphyrin-IX biosynthesis; protoporphyrinogen-IX from coproporphyrinogen-III (O2 route): step 1/1.</text>
</comment>
<dbReference type="InterPro" id="IPR001260">
    <property type="entry name" value="Coprogen_oxidase_aer"/>
</dbReference>
<accession>A0A975AZS7</accession>
<proteinExistence type="inferred from homology"/>
<evidence type="ECO:0000313" key="8">
    <source>
        <dbReference type="EMBL" id="QSZ41515.1"/>
    </source>
</evidence>
<protein>
    <recommendedName>
        <fullName evidence="4">coproporphyrinogen oxidase</fullName>
        <ecNumber evidence="4">1.3.3.3</ecNumber>
    </recommendedName>
</protein>
<evidence type="ECO:0000256" key="2">
    <source>
        <dbReference type="ARBA" id="ARBA00010644"/>
    </source>
</evidence>
<dbReference type="EC" id="1.3.3.3" evidence="4"/>
<dbReference type="GO" id="GO:0004109">
    <property type="term" value="F:coproporphyrinogen oxidase activity"/>
    <property type="evidence" value="ECO:0007669"/>
    <property type="project" value="UniProtKB-EC"/>
</dbReference>
<evidence type="ECO:0000256" key="6">
    <source>
        <dbReference type="ARBA" id="ARBA00023133"/>
    </source>
</evidence>
<evidence type="ECO:0000256" key="3">
    <source>
        <dbReference type="ARBA" id="ARBA00011738"/>
    </source>
</evidence>
<dbReference type="PANTHER" id="PTHR10755:SF0">
    <property type="entry name" value="OXYGEN-DEPENDENT COPROPORPHYRINOGEN-III OXIDASE, MITOCHONDRIAL"/>
    <property type="match status" value="1"/>
</dbReference>
<keyword evidence="6" id="KW-0350">Heme biosynthesis</keyword>
<dbReference type="InterPro" id="IPR036406">
    <property type="entry name" value="Coprogen_oxidase_aer_sf"/>
</dbReference>
<gene>
    <name evidence="8" type="ORF">GJV85_05140</name>
</gene>
<keyword evidence="5" id="KW-0560">Oxidoreductase</keyword>
<keyword evidence="7" id="KW-0627">Porphyrin biosynthesis</keyword>
<dbReference type="KEGG" id="saqt:GJV85_05140"/>
<keyword evidence="9" id="KW-1185">Reference proteome</keyword>
<evidence type="ECO:0000256" key="5">
    <source>
        <dbReference type="ARBA" id="ARBA00023002"/>
    </source>
</evidence>
<evidence type="ECO:0000256" key="4">
    <source>
        <dbReference type="ARBA" id="ARBA00012869"/>
    </source>
</evidence>
<comment type="subunit">
    <text evidence="3">Homodimer.</text>
</comment>
<evidence type="ECO:0000256" key="1">
    <source>
        <dbReference type="ARBA" id="ARBA00005168"/>
    </source>
</evidence>
<reference evidence="8" key="2">
    <citation type="submission" date="2021-04" db="EMBL/GenBank/DDBJ databases">
        <title>Isolation and characterization of a novel species of the genus Sulfurimonas.</title>
        <authorList>
            <person name="Fukui M."/>
        </authorList>
    </citation>
    <scope>NUCLEOTIDE SEQUENCE</scope>
    <source>
        <strain evidence="8">H1576</strain>
    </source>
</reference>
<sequence length="345" mass="39186">MNMIMSNSDDALGAYKLVRSLQNRFVTKLNKLSKDLGANKEFEEVTWLRDNGIHGGGSRFEARDEELFNTASVNVSQVHYDEMPEKSLKSATAISTIIHPKNPHVPSIHIHISLTQLRDGSAYWRLMADLNPSIYNQHDKNIFDAELSRLSLETFEEAAPQGDKYFYIPALKRHRGVSHFYLENYKSDSKQNDYNFAEQFGEGVIDIYIDIITNALKSRKSISNEDMQKQRDYHTLYLFQVLTLDRGTTSGLLIHNQNDVGIMGSLPSHVNKELLQSWASKVETPQDKLVKALADAIDEDGSVDVRTKEKLAEIVRVHYRKYPQALSMQASGNTIPDTVNNHIKS</sequence>
<name>A0A975AZS7_9BACT</name>
<dbReference type="PANTHER" id="PTHR10755">
    <property type="entry name" value="COPROPORPHYRINOGEN III OXIDASE, MITOCHONDRIAL"/>
    <property type="match status" value="1"/>
</dbReference>
<dbReference type="AlphaFoldDB" id="A0A975AZS7"/>
<reference evidence="8" key="1">
    <citation type="submission" date="2019-11" db="EMBL/GenBank/DDBJ databases">
        <authorList>
            <person name="Kojima H."/>
        </authorList>
    </citation>
    <scope>NUCLEOTIDE SEQUENCE</scope>
    <source>
        <strain evidence="8">H1576</strain>
    </source>
</reference>
<evidence type="ECO:0000256" key="7">
    <source>
        <dbReference type="ARBA" id="ARBA00023244"/>
    </source>
</evidence>
<comment type="similarity">
    <text evidence="2">Belongs to the aerobic coproporphyrinogen-III oxidase family.</text>
</comment>
<evidence type="ECO:0000313" key="9">
    <source>
        <dbReference type="Proteomes" id="UP000671852"/>
    </source>
</evidence>
<organism evidence="8 9">
    <name type="scientific">Sulfurimonas aquatica</name>
    <dbReference type="NCBI Taxonomy" id="2672570"/>
    <lineage>
        <taxon>Bacteria</taxon>
        <taxon>Pseudomonadati</taxon>
        <taxon>Campylobacterota</taxon>
        <taxon>Epsilonproteobacteria</taxon>
        <taxon>Campylobacterales</taxon>
        <taxon>Sulfurimonadaceae</taxon>
        <taxon>Sulfurimonas</taxon>
    </lineage>
</organism>
<dbReference type="EMBL" id="CP046072">
    <property type="protein sequence ID" value="QSZ41515.1"/>
    <property type="molecule type" value="Genomic_DNA"/>
</dbReference>
<dbReference type="Gene3D" id="3.40.1500.10">
    <property type="entry name" value="Coproporphyrinogen III oxidase, aerobic"/>
    <property type="match status" value="1"/>
</dbReference>
<dbReference type="Pfam" id="PF01218">
    <property type="entry name" value="Coprogen_oxidas"/>
    <property type="match status" value="1"/>
</dbReference>